<evidence type="ECO:0000256" key="1">
    <source>
        <dbReference type="SAM" id="MobiDB-lite"/>
    </source>
</evidence>
<organism evidence="2 3">
    <name type="scientific">Danionella cerebrum</name>
    <dbReference type="NCBI Taxonomy" id="2873325"/>
    <lineage>
        <taxon>Eukaryota</taxon>
        <taxon>Metazoa</taxon>
        <taxon>Chordata</taxon>
        <taxon>Craniata</taxon>
        <taxon>Vertebrata</taxon>
        <taxon>Euteleostomi</taxon>
        <taxon>Actinopterygii</taxon>
        <taxon>Neopterygii</taxon>
        <taxon>Teleostei</taxon>
        <taxon>Ostariophysi</taxon>
        <taxon>Cypriniformes</taxon>
        <taxon>Danionidae</taxon>
        <taxon>Danioninae</taxon>
        <taxon>Danionella</taxon>
    </lineage>
</organism>
<feature type="compositionally biased region" description="Basic and acidic residues" evidence="1">
    <location>
        <begin position="102"/>
        <end position="114"/>
    </location>
</feature>
<feature type="compositionally biased region" description="Basic and acidic residues" evidence="1">
    <location>
        <begin position="174"/>
        <end position="187"/>
    </location>
</feature>
<proteinExistence type="predicted"/>
<evidence type="ECO:0000313" key="2">
    <source>
        <dbReference type="EMBL" id="TRZ00892.1"/>
    </source>
</evidence>
<evidence type="ECO:0000313" key="3">
    <source>
        <dbReference type="Proteomes" id="UP000316079"/>
    </source>
</evidence>
<gene>
    <name evidence="2" type="ORF">DNTS_002694</name>
</gene>
<feature type="compositionally biased region" description="Polar residues" evidence="1">
    <location>
        <begin position="1"/>
        <end position="10"/>
    </location>
</feature>
<sequence>MLSSCSSVPTQHWLGSDSPPPLCVQPDSIITPLPSEGGEEKKHSLSSLLTMETTLGVLPGPQFLLSSWLLLSTLRAFPNAKADISCAPCLSPMQVNYAEESSDSRKYPTHDPNESKPNIVLHSNIGVTTDRETEGFSGISSKLETHAKRTNSRAPLGNFTDSSVEEGLFSDEFKERGPAPERPKRSAQEFAEGPDARSEMQKRNSGLRAEGQSKRAEVRWSRDEDQDARGSESRAEEPKLTCSTFALAGDSAHNHAVVYWTGKNSSVSPQTSSFHNVV</sequence>
<dbReference type="Proteomes" id="UP000316079">
    <property type="component" value="Unassembled WGS sequence"/>
</dbReference>
<comment type="caution">
    <text evidence="2">The sequence shown here is derived from an EMBL/GenBank/DDBJ whole genome shotgun (WGS) entry which is preliminary data.</text>
</comment>
<dbReference type="OrthoDB" id="8963537at2759"/>
<dbReference type="EMBL" id="SRMA01024219">
    <property type="protein sequence ID" value="TRZ00892.1"/>
    <property type="molecule type" value="Genomic_DNA"/>
</dbReference>
<feature type="compositionally biased region" description="Basic and acidic residues" evidence="1">
    <location>
        <begin position="211"/>
        <end position="239"/>
    </location>
</feature>
<dbReference type="STRING" id="623744.A0A553RFD9"/>
<keyword evidence="3" id="KW-1185">Reference proteome</keyword>
<reference evidence="2 3" key="1">
    <citation type="journal article" date="2019" name="Sci. Data">
        <title>Hybrid genome assembly and annotation of Danionella translucida.</title>
        <authorList>
            <person name="Kadobianskyi M."/>
            <person name="Schulze L."/>
            <person name="Schuelke M."/>
            <person name="Judkewitz B."/>
        </authorList>
    </citation>
    <scope>NUCLEOTIDE SEQUENCE [LARGE SCALE GENOMIC DNA]</scope>
    <source>
        <strain evidence="2 3">Bolton</strain>
    </source>
</reference>
<accession>A0A553RFD9</accession>
<name>A0A553RFD9_9TELE</name>
<protein>
    <submittedName>
        <fullName evidence="2">Uncharacterized protein</fullName>
    </submittedName>
</protein>
<feature type="region of interest" description="Disordered" evidence="1">
    <location>
        <begin position="174"/>
        <end position="239"/>
    </location>
</feature>
<dbReference type="AlphaFoldDB" id="A0A553RFD9"/>
<feature type="region of interest" description="Disordered" evidence="1">
    <location>
        <begin position="100"/>
        <end position="119"/>
    </location>
</feature>
<feature type="region of interest" description="Disordered" evidence="1">
    <location>
        <begin position="1"/>
        <end position="20"/>
    </location>
</feature>